<dbReference type="AlphaFoldDB" id="A0A2V2N6A0"/>
<sequence>MNLKLHRCTEGFIVIFIILLFTAAYFDEPGLLFISSSLGLFITSRYWIFLFRIKKIADSCTINRKLEKKVFRQGNLLKVNTEISITSETGINIQYSENPVAGIIFNHGEISKNISENAIQTCNLIYWIIPIIHGNIRFAYGELLFSDLFFSSTLHLSKNNYTNPEIRIVPVPFFEKETILSTRGDKENEKANILQGFSIRSYREYIPGDDIRKIDWKLTAKYDNLYVREYSGMQNKPPLIIADLPEQGTSYKPEGLQSIIRAITGIIENKNYLKENLSILVISGPNIISMVLDEYDHAKCMELVTRYLHPQIRNHHLYRVKKRSDIREELKQIRDQKKENFSINDNNFFERKSTIYLKVLMEKENTHFSNQISKILTMHNPEEIVFYSLCEGDVSHIQEILKQSHYRNIRFTLKIPSKNYPEFMKKAGIYLKGEKIEMIQ</sequence>
<feature type="transmembrane region" description="Helical" evidence="1">
    <location>
        <begin position="7"/>
        <end position="26"/>
    </location>
</feature>
<name>A0A2V2N6A0_9EURY</name>
<dbReference type="PANTHER" id="PTHR34351:SF2">
    <property type="entry name" value="DUF58 DOMAIN-CONTAINING PROTEIN"/>
    <property type="match status" value="1"/>
</dbReference>
<evidence type="ECO:0000256" key="1">
    <source>
        <dbReference type="SAM" id="Phobius"/>
    </source>
</evidence>
<dbReference type="Pfam" id="PF01882">
    <property type="entry name" value="DUF58"/>
    <property type="match status" value="1"/>
</dbReference>
<protein>
    <recommendedName>
        <fullName evidence="2">DUF58 domain-containing protein</fullName>
    </recommendedName>
</protein>
<keyword evidence="1" id="KW-1133">Transmembrane helix</keyword>
<keyword evidence="1" id="KW-0812">Transmembrane</keyword>
<reference evidence="3 4" key="1">
    <citation type="submission" date="2018-05" db="EMBL/GenBank/DDBJ databases">
        <title>Draft genome of Methanospirillum stamsii Pt1.</title>
        <authorList>
            <person name="Dueholm M.S."/>
            <person name="Nielsen P.H."/>
            <person name="Bakmann L.F."/>
            <person name="Otzen D.E."/>
        </authorList>
    </citation>
    <scope>NUCLEOTIDE SEQUENCE [LARGE SCALE GENOMIC DNA]</scope>
    <source>
        <strain evidence="3 4">Pt1</strain>
    </source>
</reference>
<dbReference type="EMBL" id="QGMZ01000030">
    <property type="protein sequence ID" value="PWR71757.1"/>
    <property type="molecule type" value="Genomic_DNA"/>
</dbReference>
<dbReference type="InterPro" id="IPR002881">
    <property type="entry name" value="DUF58"/>
</dbReference>
<gene>
    <name evidence="3" type="ORF">DLD82_13485</name>
</gene>
<proteinExistence type="predicted"/>
<accession>A0A2V2N6A0</accession>
<evidence type="ECO:0000313" key="4">
    <source>
        <dbReference type="Proteomes" id="UP000245934"/>
    </source>
</evidence>
<comment type="caution">
    <text evidence="3">The sequence shown here is derived from an EMBL/GenBank/DDBJ whole genome shotgun (WGS) entry which is preliminary data.</text>
</comment>
<evidence type="ECO:0000259" key="2">
    <source>
        <dbReference type="Pfam" id="PF01882"/>
    </source>
</evidence>
<organism evidence="3 4">
    <name type="scientific">Methanospirillum stamsii</name>
    <dbReference type="NCBI Taxonomy" id="1277351"/>
    <lineage>
        <taxon>Archaea</taxon>
        <taxon>Methanobacteriati</taxon>
        <taxon>Methanobacteriota</taxon>
        <taxon>Stenosarchaea group</taxon>
        <taxon>Methanomicrobia</taxon>
        <taxon>Methanomicrobiales</taxon>
        <taxon>Methanospirillaceae</taxon>
        <taxon>Methanospirillum</taxon>
    </lineage>
</organism>
<dbReference type="PANTHER" id="PTHR34351">
    <property type="entry name" value="SLR1927 PROTEIN-RELATED"/>
    <property type="match status" value="1"/>
</dbReference>
<keyword evidence="1" id="KW-0472">Membrane</keyword>
<keyword evidence="4" id="KW-1185">Reference proteome</keyword>
<dbReference type="Proteomes" id="UP000245934">
    <property type="component" value="Unassembled WGS sequence"/>
</dbReference>
<feature type="domain" description="DUF58" evidence="2">
    <location>
        <begin position="201"/>
        <end position="244"/>
    </location>
</feature>
<evidence type="ECO:0000313" key="3">
    <source>
        <dbReference type="EMBL" id="PWR71757.1"/>
    </source>
</evidence>